<evidence type="ECO:0000313" key="2">
    <source>
        <dbReference type="Proteomes" id="UP001595974"/>
    </source>
</evidence>
<name>A0ABW1AX64_9RHOO</name>
<comment type="caution">
    <text evidence="1">The sequence shown here is derived from an EMBL/GenBank/DDBJ whole genome shotgun (WGS) entry which is preliminary data.</text>
</comment>
<dbReference type="Proteomes" id="UP001595974">
    <property type="component" value="Unassembled WGS sequence"/>
</dbReference>
<protein>
    <submittedName>
        <fullName evidence="1">Uncharacterized protein</fullName>
    </submittedName>
</protein>
<proteinExistence type="predicted"/>
<organism evidence="1 2">
    <name type="scientific">Thauera sinica</name>
    <dbReference type="NCBI Taxonomy" id="2665146"/>
    <lineage>
        <taxon>Bacteria</taxon>
        <taxon>Pseudomonadati</taxon>
        <taxon>Pseudomonadota</taxon>
        <taxon>Betaproteobacteria</taxon>
        <taxon>Rhodocyclales</taxon>
        <taxon>Zoogloeaceae</taxon>
        <taxon>Thauera</taxon>
    </lineage>
</organism>
<dbReference type="RefSeq" id="WP_096445136.1">
    <property type="nucleotide sequence ID" value="NZ_JBHSOG010000100.1"/>
</dbReference>
<reference evidence="2" key="1">
    <citation type="journal article" date="2019" name="Int. J. Syst. Evol. Microbiol.">
        <title>The Global Catalogue of Microorganisms (GCM) 10K type strain sequencing project: providing services to taxonomists for standard genome sequencing and annotation.</title>
        <authorList>
            <consortium name="The Broad Institute Genomics Platform"/>
            <consortium name="The Broad Institute Genome Sequencing Center for Infectious Disease"/>
            <person name="Wu L."/>
            <person name="Ma J."/>
        </authorList>
    </citation>
    <scope>NUCLEOTIDE SEQUENCE [LARGE SCALE GENOMIC DNA]</scope>
    <source>
        <strain evidence="2">SHR3</strain>
    </source>
</reference>
<gene>
    <name evidence="1" type="ORF">ACFPTN_20475</name>
</gene>
<dbReference type="EMBL" id="JBHSOG010000100">
    <property type="protein sequence ID" value="MFC5771762.1"/>
    <property type="molecule type" value="Genomic_DNA"/>
</dbReference>
<keyword evidence="2" id="KW-1185">Reference proteome</keyword>
<evidence type="ECO:0000313" key="1">
    <source>
        <dbReference type="EMBL" id="MFC5771762.1"/>
    </source>
</evidence>
<sequence length="307" mass="31578">MEIRKPLMCALPLLLAGLFLIGDATSDGRNGSSLSGNGYAPGVCEIEPPAELLALADWPLDSRNRCLGGSNVADAGTAAATLAEVVEARVRPVREILVAGLGEQPAGDAQAVSHDAPDHVAAVEPQHGQPSAHNDETAYGEAEALSSQLEKAAAAHRHKASKAVELLARAGVDDGRLDDLRGGFQTPDGLSVSFGIERVVYVNGVLQSTTALRVEDLGQLQGGGAGPAVVLPPGATVALVQNGSGNTAATNALSGSALGTIIQNSLDNQKIQTVTTINANVNSIQALQGMRMQHSLQEALNRATLMR</sequence>
<accession>A0ABW1AX64</accession>